<dbReference type="FunFam" id="1.10.8.1120:FF:000001">
    <property type="entry name" value="Histone RNA hairpin-binding protein-like"/>
    <property type="match status" value="1"/>
</dbReference>
<dbReference type="InterPro" id="IPR026700">
    <property type="entry name" value="CCDC142"/>
</dbReference>
<evidence type="ECO:0000313" key="7">
    <source>
        <dbReference type="Proteomes" id="UP000290572"/>
    </source>
</evidence>
<dbReference type="GO" id="GO:0005634">
    <property type="term" value="C:nucleus"/>
    <property type="evidence" value="ECO:0007669"/>
    <property type="project" value="UniProtKB-ARBA"/>
</dbReference>
<dbReference type="AlphaFoldDB" id="A0A498MW68"/>
<keyword evidence="2" id="KW-0694">RNA-binding</keyword>
<comment type="similarity">
    <text evidence="1">Belongs to the SLBP family.</text>
</comment>
<dbReference type="Proteomes" id="UP000290572">
    <property type="component" value="Unassembled WGS sequence"/>
</dbReference>
<dbReference type="Pfam" id="PF14923">
    <property type="entry name" value="CCDC142"/>
    <property type="match status" value="1"/>
</dbReference>
<evidence type="ECO:0000256" key="1">
    <source>
        <dbReference type="ARBA" id="ARBA00006151"/>
    </source>
</evidence>
<sequence>MSAHQKNRYENDYKPDENSFTTPESEGPVSRVKNWGDEVEAEEMRSNVRNDMHRYRRRILEADFPQRERKISSGSSDSRDSRDSKESPAKGDIETDETTLIRRQKQINYGKNTLAYDRYIKEVPKHMRQPGVHPKTPNKFKKYSRRSWDQQIKLWRVKLHAWDPPAEEGSDLQQIEEIDLGEIMDFELDVECSADTESQCPTSSGKSLSLAECPFTKSLQRAEALFRNRFNPSLKWLMGQKDKDGSWDSESESIMSCSSRNIQCLGQTLQSLSSQCHMLHDPASGGKLFGTVTSLYSSEQDDFYHHPQAATFAQHYCQLQRLMDNRAQLLFLHEYSHRTHVATCFVVQLRLVLEKTHLLLADRGQVDEQPNSTWNLSLRALCQEMQVHINHWALLWAKARSDFHLRCVLFSRVKTLASMRQTLHLLGFQALWLMEHCIHTALSALAAAQLDRVPRDALVDLLCAIELYNQIIEDKWNQGKTSAWCSQFMFSSCWPRLGSILLQNRTGPKTFPVEQLMMILAQSQAQKAAEQLYTWSSQQSNLLHMAKNPNKLKCHFAHPNPNSDLSSSPTINIHAVQLEPQAAYDALKMPQKPTHSLWSSNVLFSSFITRDRECLDALFQVLVTSTNLLAPLIPKKPLLNRTADLKDTVVISRGASEGEERLLNRPRMTSKTYNVAAVDFRKSDAYMKLFSHYKKLLWGEFAKAVVRQFHYQPYNSTLGSINQWNDEMVLHLATWLKHSYIEDLIPQECKGNLRSFCFYILSTAAFTQWDEMMCLSLGSGLKEKCVPGFKQERCAVRTTTMDLILQLFPPLHIVLQLLQSPDVDSVDSGSKSLKKNHLGLLCRSVATVQSSTVWVMSKAYQFLASWSLTKFLLVTQGDLKDLKDSVDGLVHLTQAAGRDSVHPLIIQQTASLSKALTDLQAFSDLVLRTFSVDCKKMSVEIFEQTMPPAKHWRIKHKTELPSSPSDYAASAAQSVIGQVLEGVQPLPDDARIPALTEAMTAFMEAWMEHILKQKIKFSIQGALQLKQDFDLIRNFIRSEEYSLSEELHQKLLSLRVFHQVDNAIVCLLQQPMAKPYLPSRSWEPFRHCCPSSGQVMDQTAGSLNNLESMDIQVACQQALTQAESSVTPELLSSTPPESYLAVAQQEWLDLRIHSSSRWKLPVLHCFTKSEP</sequence>
<keyword evidence="7" id="KW-1185">Reference proteome</keyword>
<name>A0A498MW68_LABRO</name>
<feature type="domain" description="Histone RNA hairpin-binding protein RNA-binding" evidence="5">
    <location>
        <begin position="95"/>
        <end position="164"/>
    </location>
</feature>
<feature type="domain" description="Coiled-coil protein 142 C-terminal" evidence="4">
    <location>
        <begin position="696"/>
        <end position="1148"/>
    </location>
</feature>
<dbReference type="PANTHER" id="PTHR21436">
    <property type="entry name" value="COILED-COIL DOMAIN-CONTAINING PROTEIN 142"/>
    <property type="match status" value="1"/>
</dbReference>
<accession>A0A498MW68</accession>
<feature type="compositionally biased region" description="Basic and acidic residues" evidence="3">
    <location>
        <begin position="7"/>
        <end position="17"/>
    </location>
</feature>
<protein>
    <submittedName>
        <fullName evidence="6">Coiled-coil domain-containing protein 142</fullName>
    </submittedName>
</protein>
<gene>
    <name evidence="6" type="ORF">ROHU_022562</name>
</gene>
<dbReference type="STRING" id="84645.A0A498MW68"/>
<feature type="compositionally biased region" description="Basic and acidic residues" evidence="3">
    <location>
        <begin position="42"/>
        <end position="93"/>
    </location>
</feature>
<evidence type="ECO:0000259" key="5">
    <source>
        <dbReference type="Pfam" id="PF15247"/>
    </source>
</evidence>
<dbReference type="InterPro" id="IPR055350">
    <property type="entry name" value="CCDC142_C"/>
</dbReference>
<organism evidence="6 7">
    <name type="scientific">Labeo rohita</name>
    <name type="common">Indian major carp</name>
    <name type="synonym">Cyprinus rohita</name>
    <dbReference type="NCBI Taxonomy" id="84645"/>
    <lineage>
        <taxon>Eukaryota</taxon>
        <taxon>Metazoa</taxon>
        <taxon>Chordata</taxon>
        <taxon>Craniata</taxon>
        <taxon>Vertebrata</taxon>
        <taxon>Euteleostomi</taxon>
        <taxon>Actinopterygii</taxon>
        <taxon>Neopterygii</taxon>
        <taxon>Teleostei</taxon>
        <taxon>Ostariophysi</taxon>
        <taxon>Cypriniformes</taxon>
        <taxon>Cyprinidae</taxon>
        <taxon>Labeoninae</taxon>
        <taxon>Labeonini</taxon>
        <taxon>Labeo</taxon>
    </lineage>
</organism>
<evidence type="ECO:0000313" key="6">
    <source>
        <dbReference type="EMBL" id="RXN23734.1"/>
    </source>
</evidence>
<proteinExistence type="inferred from homology"/>
<dbReference type="Gene3D" id="1.10.8.1120">
    <property type="entry name" value="Histone RNA hairpin-binding protein RNA-binding domain"/>
    <property type="match status" value="1"/>
</dbReference>
<dbReference type="InterPro" id="IPR029344">
    <property type="entry name" value="SLBP_RNA_bind"/>
</dbReference>
<dbReference type="PANTHER" id="PTHR21436:SF2">
    <property type="entry name" value="COILED-COIL DOMAIN-CONTAINING PROTEIN 142"/>
    <property type="match status" value="1"/>
</dbReference>
<dbReference type="Pfam" id="PF15247">
    <property type="entry name" value="SLBP_RNA_bind"/>
    <property type="match status" value="1"/>
</dbReference>
<evidence type="ECO:0000256" key="3">
    <source>
        <dbReference type="SAM" id="MobiDB-lite"/>
    </source>
</evidence>
<evidence type="ECO:0000256" key="2">
    <source>
        <dbReference type="ARBA" id="ARBA00022884"/>
    </source>
</evidence>
<feature type="region of interest" description="Disordered" evidence="3">
    <location>
        <begin position="1"/>
        <end position="99"/>
    </location>
</feature>
<dbReference type="EMBL" id="QBIY01012558">
    <property type="protein sequence ID" value="RXN23734.1"/>
    <property type="molecule type" value="Genomic_DNA"/>
</dbReference>
<evidence type="ECO:0000259" key="4">
    <source>
        <dbReference type="Pfam" id="PF14923"/>
    </source>
</evidence>
<reference evidence="6 7" key="1">
    <citation type="submission" date="2018-03" db="EMBL/GenBank/DDBJ databases">
        <title>Draft genome sequence of Rohu Carp (Labeo rohita).</title>
        <authorList>
            <person name="Das P."/>
            <person name="Kushwaha B."/>
            <person name="Joshi C.G."/>
            <person name="Kumar D."/>
            <person name="Nagpure N.S."/>
            <person name="Sahoo L."/>
            <person name="Das S.P."/>
            <person name="Bit A."/>
            <person name="Patnaik S."/>
            <person name="Meher P.K."/>
            <person name="Jayasankar P."/>
            <person name="Koringa P.G."/>
            <person name="Patel N.V."/>
            <person name="Hinsu A.T."/>
            <person name="Kumar R."/>
            <person name="Pandey M."/>
            <person name="Agarwal S."/>
            <person name="Srivastava S."/>
            <person name="Singh M."/>
            <person name="Iquebal M.A."/>
            <person name="Jaiswal S."/>
            <person name="Angadi U.B."/>
            <person name="Kumar N."/>
            <person name="Raza M."/>
            <person name="Shah T.M."/>
            <person name="Rai A."/>
            <person name="Jena J.K."/>
        </authorList>
    </citation>
    <scope>NUCLEOTIDE SEQUENCE [LARGE SCALE GENOMIC DNA]</scope>
    <source>
        <strain evidence="6">DASCIFA01</strain>
        <tissue evidence="6">Testis</tissue>
    </source>
</reference>
<dbReference type="GO" id="GO:0003729">
    <property type="term" value="F:mRNA binding"/>
    <property type="evidence" value="ECO:0007669"/>
    <property type="project" value="UniProtKB-ARBA"/>
</dbReference>
<comment type="caution">
    <text evidence="6">The sequence shown here is derived from an EMBL/GenBank/DDBJ whole genome shotgun (WGS) entry which is preliminary data.</text>
</comment>
<dbReference type="InterPro" id="IPR038294">
    <property type="entry name" value="SLBP_RNA_bind_sf"/>
</dbReference>